<dbReference type="EMBL" id="JAOTOJ010000002">
    <property type="protein sequence ID" value="KAK9408077.1"/>
    <property type="molecule type" value="Genomic_DNA"/>
</dbReference>
<organism evidence="3 4">
    <name type="scientific">Crotalus adamanteus</name>
    <name type="common">Eastern diamondback rattlesnake</name>
    <dbReference type="NCBI Taxonomy" id="8729"/>
    <lineage>
        <taxon>Eukaryota</taxon>
        <taxon>Metazoa</taxon>
        <taxon>Chordata</taxon>
        <taxon>Craniata</taxon>
        <taxon>Vertebrata</taxon>
        <taxon>Euteleostomi</taxon>
        <taxon>Lepidosauria</taxon>
        <taxon>Squamata</taxon>
        <taxon>Bifurcata</taxon>
        <taxon>Unidentata</taxon>
        <taxon>Episquamata</taxon>
        <taxon>Toxicofera</taxon>
        <taxon>Serpentes</taxon>
        <taxon>Colubroidea</taxon>
        <taxon>Viperidae</taxon>
        <taxon>Crotalinae</taxon>
        <taxon>Crotalus</taxon>
    </lineage>
</organism>
<dbReference type="AlphaFoldDB" id="A0AAW1C2I8"/>
<feature type="chain" id="PRO_5044024748" description="Secreted protein" evidence="2">
    <location>
        <begin position="29"/>
        <end position="73"/>
    </location>
</feature>
<accession>A0AAW1C2I8</accession>
<evidence type="ECO:0000313" key="4">
    <source>
        <dbReference type="Proteomes" id="UP001474421"/>
    </source>
</evidence>
<gene>
    <name evidence="3" type="ORF">NXF25_006851</name>
</gene>
<comment type="caution">
    <text evidence="3">The sequence shown here is derived from an EMBL/GenBank/DDBJ whole genome shotgun (WGS) entry which is preliminary data.</text>
</comment>
<sequence length="73" mass="8392">MPTSKKKTQLPVIFLCFLLSRSLRQLQSFSSIVCRTLAKMLCSLAFRLEATHFESPGPAPYSEDRSFQRLLRL</sequence>
<feature type="signal peptide" evidence="2">
    <location>
        <begin position="1"/>
        <end position="28"/>
    </location>
</feature>
<reference evidence="3 4" key="1">
    <citation type="journal article" date="2024" name="Proc. Natl. Acad. Sci. U.S.A.">
        <title>The genetic regulatory architecture and epigenomic basis for age-related changes in rattlesnake venom.</title>
        <authorList>
            <person name="Hogan M.P."/>
            <person name="Holding M.L."/>
            <person name="Nystrom G.S."/>
            <person name="Colston T.J."/>
            <person name="Bartlett D.A."/>
            <person name="Mason A.J."/>
            <person name="Ellsworth S.A."/>
            <person name="Rautsaw R.M."/>
            <person name="Lawrence K.C."/>
            <person name="Strickland J.L."/>
            <person name="He B."/>
            <person name="Fraser P."/>
            <person name="Margres M.J."/>
            <person name="Gilbert D.M."/>
            <person name="Gibbs H.L."/>
            <person name="Parkinson C.L."/>
            <person name="Rokyta D.R."/>
        </authorList>
    </citation>
    <scope>NUCLEOTIDE SEQUENCE [LARGE SCALE GENOMIC DNA]</scope>
    <source>
        <strain evidence="3">DRR0105</strain>
    </source>
</reference>
<proteinExistence type="predicted"/>
<dbReference type="Proteomes" id="UP001474421">
    <property type="component" value="Unassembled WGS sequence"/>
</dbReference>
<protein>
    <recommendedName>
        <fullName evidence="5">Secreted protein</fullName>
    </recommendedName>
</protein>
<evidence type="ECO:0000313" key="3">
    <source>
        <dbReference type="EMBL" id="KAK9408077.1"/>
    </source>
</evidence>
<name>A0AAW1C2I8_CROAD</name>
<keyword evidence="2" id="KW-0732">Signal</keyword>
<evidence type="ECO:0000256" key="2">
    <source>
        <dbReference type="SAM" id="SignalP"/>
    </source>
</evidence>
<keyword evidence="4" id="KW-1185">Reference proteome</keyword>
<evidence type="ECO:0008006" key="5">
    <source>
        <dbReference type="Google" id="ProtNLM"/>
    </source>
</evidence>
<evidence type="ECO:0000256" key="1">
    <source>
        <dbReference type="SAM" id="MobiDB-lite"/>
    </source>
</evidence>
<feature type="region of interest" description="Disordered" evidence="1">
    <location>
        <begin position="53"/>
        <end position="73"/>
    </location>
</feature>